<evidence type="ECO:0000256" key="7">
    <source>
        <dbReference type="SAM" id="MobiDB-lite"/>
    </source>
</evidence>
<dbReference type="RefSeq" id="WP_216488406.1">
    <property type="nucleotide sequence ID" value="NZ_JAHMHH010000001.1"/>
</dbReference>
<dbReference type="InterPro" id="IPR041679">
    <property type="entry name" value="DNA2/NAM7-like_C"/>
</dbReference>
<feature type="domain" description="DNA2/NAM7 helicase helicase" evidence="8">
    <location>
        <begin position="316"/>
        <end position="681"/>
    </location>
</feature>
<keyword evidence="2" id="KW-0547">Nucleotide-binding</keyword>
<evidence type="ECO:0000256" key="3">
    <source>
        <dbReference type="ARBA" id="ARBA00022801"/>
    </source>
</evidence>
<feature type="region of interest" description="Disordered" evidence="7">
    <location>
        <begin position="1319"/>
        <end position="1348"/>
    </location>
</feature>
<evidence type="ECO:0000259" key="9">
    <source>
        <dbReference type="Pfam" id="PF13087"/>
    </source>
</evidence>
<keyword evidence="3" id="KW-0378">Hydrolase</keyword>
<gene>
    <name evidence="10" type="ORF">KQ875_00655</name>
</gene>
<evidence type="ECO:0000259" key="8">
    <source>
        <dbReference type="Pfam" id="PF13086"/>
    </source>
</evidence>
<proteinExistence type="inferred from homology"/>
<evidence type="ECO:0000256" key="6">
    <source>
        <dbReference type="SAM" id="Coils"/>
    </source>
</evidence>
<feature type="compositionally biased region" description="Polar residues" evidence="7">
    <location>
        <begin position="1322"/>
        <end position="1331"/>
    </location>
</feature>
<evidence type="ECO:0000256" key="4">
    <source>
        <dbReference type="ARBA" id="ARBA00022806"/>
    </source>
</evidence>
<dbReference type="InterPro" id="IPR041677">
    <property type="entry name" value="DNA2/NAM7_AAA_11"/>
</dbReference>
<evidence type="ECO:0000313" key="11">
    <source>
        <dbReference type="Proteomes" id="UP000718793"/>
    </source>
</evidence>
<dbReference type="Pfam" id="PF13087">
    <property type="entry name" value="AAA_12"/>
    <property type="match status" value="1"/>
</dbReference>
<protein>
    <submittedName>
        <fullName evidence="10">ATP-binding protein</fullName>
    </submittedName>
</protein>
<dbReference type="PANTHER" id="PTHR43788:SF16">
    <property type="entry name" value="HELICASE WITH ZINC FINGER 2"/>
    <property type="match status" value="1"/>
</dbReference>
<comment type="caution">
    <text evidence="10">The sequence shown here is derived from an EMBL/GenBank/DDBJ whole genome shotgun (WGS) entry which is preliminary data.</text>
</comment>
<feature type="coiled-coil region" evidence="6">
    <location>
        <begin position="570"/>
        <end position="597"/>
    </location>
</feature>
<dbReference type="EMBL" id="JAHMHH010000001">
    <property type="protein sequence ID" value="MBU4692108.1"/>
    <property type="molecule type" value="Genomic_DNA"/>
</dbReference>
<keyword evidence="4" id="KW-0347">Helicase</keyword>
<dbReference type="Proteomes" id="UP000718793">
    <property type="component" value="Unassembled WGS sequence"/>
</dbReference>
<organism evidence="10 11">
    <name type="scientific">Mycoplasma zalophi</name>
    <dbReference type="NCBI Taxonomy" id="191287"/>
    <lineage>
        <taxon>Bacteria</taxon>
        <taxon>Bacillati</taxon>
        <taxon>Mycoplasmatota</taxon>
        <taxon>Mollicutes</taxon>
        <taxon>Mycoplasmataceae</taxon>
        <taxon>Mycoplasma</taxon>
    </lineage>
</organism>
<evidence type="ECO:0000256" key="5">
    <source>
        <dbReference type="ARBA" id="ARBA00022840"/>
    </source>
</evidence>
<name>A0ABS6DPN6_9MOLU</name>
<reference evidence="10" key="1">
    <citation type="submission" date="2021-06" db="EMBL/GenBank/DDBJ databases">
        <title>Novel Mycoplasma species detected in California sea lions (Zalophus californianus) from the USA.</title>
        <authorList>
            <person name="Volokhov D.V."/>
            <person name="Furtak V.A."/>
            <person name="Zagorodnyaya T.A."/>
        </authorList>
    </citation>
    <scope>NUCLEOTIDE SEQUENCE [LARGE SCALE GENOMIC DNA]</scope>
    <source>
        <strain evidence="10">CSL 5346</strain>
    </source>
</reference>
<accession>A0ABS6DPN6</accession>
<dbReference type="InterPro" id="IPR050534">
    <property type="entry name" value="Coronavir_polyprotein_1ab"/>
</dbReference>
<dbReference type="InterPro" id="IPR047187">
    <property type="entry name" value="SF1_C_Upf1"/>
</dbReference>
<dbReference type="GO" id="GO:0005524">
    <property type="term" value="F:ATP binding"/>
    <property type="evidence" value="ECO:0007669"/>
    <property type="project" value="UniProtKB-KW"/>
</dbReference>
<keyword evidence="5 10" id="KW-0067">ATP-binding</keyword>
<evidence type="ECO:0000313" key="10">
    <source>
        <dbReference type="EMBL" id="MBU4692108.1"/>
    </source>
</evidence>
<dbReference type="PANTHER" id="PTHR43788">
    <property type="entry name" value="DNA2/NAM7 HELICASE FAMILY MEMBER"/>
    <property type="match status" value="1"/>
</dbReference>
<keyword evidence="6" id="KW-0175">Coiled coil</keyword>
<keyword evidence="11" id="KW-1185">Reference proteome</keyword>
<dbReference type="InterPro" id="IPR025103">
    <property type="entry name" value="DUF4011"/>
</dbReference>
<feature type="compositionally biased region" description="Acidic residues" evidence="7">
    <location>
        <begin position="1337"/>
        <end position="1348"/>
    </location>
</feature>
<comment type="similarity">
    <text evidence="1">Belongs to the DNA2/NAM7 helicase family.</text>
</comment>
<feature type="domain" description="DNA2/NAM7 helicase-like C-terminal" evidence="9">
    <location>
        <begin position="702"/>
        <end position="879"/>
    </location>
</feature>
<dbReference type="Pfam" id="PF13086">
    <property type="entry name" value="AAA_11"/>
    <property type="match status" value="1"/>
</dbReference>
<dbReference type="CDD" id="cd18808">
    <property type="entry name" value="SF1_C_Upf1"/>
    <property type="match status" value="1"/>
</dbReference>
<sequence length="1348" mass="157032">MQRNRSYDFLLTNLLDINNTDSTLNFSVDNEKYFDVFKMSDYDTFDKLCKQHTFSIEFGEYGQKKLIKKIQHARTKEEIIQYYDEYSINLPIEVQNRLDIDFEKEKHKITLFLESRFQRSVIKWKKIKSKSDNSIIEKNIWPLHLGFFFINVATDKKDVFAPLFFKEVRIEIENSLVFIKSSSDVKVNTKLVAFLQSHGYSFDTSNFDFSQKTIEEIYNYFYNQWNKFYQIPSSINTKIPSTKEINNNTTISIYSGLTLGLFEVSSGYLWNQMKKIIENDEVEEIFATDYNKNNYKKKIEDVIFLKNFGLYKIQQTNFSQDYATTSALYHDTIIWGPPGTGKSQTITNLIVNILARDLSAIIVSQKRAALEVIKSRLKDISIFGIFILQDRNMKLETFYKPLQDFVSKIENFNSVDGESYFKIMSTEDKEIVERATEIKSMPEYQNVLNAYSTMSQVNINSELLENLNKLDKYINYNLNTYETDYMSIASTLYKNNKGKKPSAFMKMTNGFPKNIKESAQIIANNLDLLRVDIDNAIKYIGTVSFENLQLVESFFKNSLKNKTVQLNDPKKLAKMLIQKTKEKIDNFNEQEKRQYREFAMSVRSAGKSPYKFFHEHKEMIKKLFSIIITTPDTDLSMWGKEEFDYAILDESSQIFLEKAIPILYLAKRKILAGDDKQMQPTKWFSTSFAVEEDEDFKNIQSVLDYAQARGVYNVLLDKNYRSKKASLMTFSSKNFYGSKLDVVDDYQSKLTESSIEVIQVDGTWNNSVNEKEADTALEIINKKIHKYESIIFLVFNSKQEIYIENQILSKYPELEEAISNGNLSIKNIENVQGNEADLVVVNVVYDKNTSLSSTYVARPGGKNALNVAISRAKEKMIVVKSLNSEDIRISETSTDDMKILKEWLKFLELNENSKKNYIKNSKKESWTETISFDISPSFINEIHQTLEEQIIKKDSLLEIQKDYVIGTKSINLAILNKETKKLLLAIMMDDYSYAGNKKLYLQFKDNILFLINKNYPIMVIEELEWKINKKNIINNIKDIASKNSVEVVSEELTKEITMLHSKITNSSDELDEFVWDDNIETEEATKLSEVDHTQELIKDVDNIFTSSFIDEEVYENNEVKNTEVLNELSNQDDFTNIFQNEQSTENNEENETNTSEDFFELNNENTQKYMHQNTHNADFDTSLLELQGLMADSNNNATDVQNTQNNKVLEITEESKNNSTYETFFDIKSDDKELEAFDFENNNDNIFSKQLNEEDENIHDEFEQNEIPFFADNTNEEEIIPSSELDSQIHTNTDDDKEEIIDEFLENENFNNEGLNYEAIDSEQNTSNYDQNSEDYKDIDDEFEKGEN</sequence>
<dbReference type="Pfam" id="PF13195">
    <property type="entry name" value="DUF4011"/>
    <property type="match status" value="1"/>
</dbReference>
<evidence type="ECO:0000256" key="1">
    <source>
        <dbReference type="ARBA" id="ARBA00007913"/>
    </source>
</evidence>
<evidence type="ECO:0000256" key="2">
    <source>
        <dbReference type="ARBA" id="ARBA00022741"/>
    </source>
</evidence>